<evidence type="ECO:0000313" key="3">
    <source>
        <dbReference type="Proteomes" id="UP000299102"/>
    </source>
</evidence>
<gene>
    <name evidence="2" type="ORF">EVAR_83283_1</name>
</gene>
<dbReference type="Proteomes" id="UP000299102">
    <property type="component" value="Unassembled WGS sequence"/>
</dbReference>
<name>A0A4C1XAZ3_EUMVA</name>
<keyword evidence="3" id="KW-1185">Reference proteome</keyword>
<organism evidence="2 3">
    <name type="scientific">Eumeta variegata</name>
    <name type="common">Bagworm moth</name>
    <name type="synonym">Eumeta japonica</name>
    <dbReference type="NCBI Taxonomy" id="151549"/>
    <lineage>
        <taxon>Eukaryota</taxon>
        <taxon>Metazoa</taxon>
        <taxon>Ecdysozoa</taxon>
        <taxon>Arthropoda</taxon>
        <taxon>Hexapoda</taxon>
        <taxon>Insecta</taxon>
        <taxon>Pterygota</taxon>
        <taxon>Neoptera</taxon>
        <taxon>Endopterygota</taxon>
        <taxon>Lepidoptera</taxon>
        <taxon>Glossata</taxon>
        <taxon>Ditrysia</taxon>
        <taxon>Tineoidea</taxon>
        <taxon>Psychidae</taxon>
        <taxon>Oiketicinae</taxon>
        <taxon>Eumeta</taxon>
    </lineage>
</organism>
<comment type="caution">
    <text evidence="2">The sequence shown here is derived from an EMBL/GenBank/DDBJ whole genome shotgun (WGS) entry which is preliminary data.</text>
</comment>
<evidence type="ECO:0000313" key="2">
    <source>
        <dbReference type="EMBL" id="GBP59564.1"/>
    </source>
</evidence>
<dbReference type="AlphaFoldDB" id="A0A4C1XAZ3"/>
<evidence type="ECO:0000256" key="1">
    <source>
        <dbReference type="SAM" id="MobiDB-lite"/>
    </source>
</evidence>
<reference evidence="2 3" key="1">
    <citation type="journal article" date="2019" name="Commun. Biol.">
        <title>The bagworm genome reveals a unique fibroin gene that provides high tensile strength.</title>
        <authorList>
            <person name="Kono N."/>
            <person name="Nakamura H."/>
            <person name="Ohtoshi R."/>
            <person name="Tomita M."/>
            <person name="Numata K."/>
            <person name="Arakawa K."/>
        </authorList>
    </citation>
    <scope>NUCLEOTIDE SEQUENCE [LARGE SCALE GENOMIC DNA]</scope>
</reference>
<accession>A0A4C1XAZ3</accession>
<proteinExistence type="predicted"/>
<feature type="compositionally biased region" description="Basic and acidic residues" evidence="1">
    <location>
        <begin position="16"/>
        <end position="25"/>
    </location>
</feature>
<feature type="compositionally biased region" description="Polar residues" evidence="1">
    <location>
        <begin position="1"/>
        <end position="13"/>
    </location>
</feature>
<dbReference type="EMBL" id="BGZK01000764">
    <property type="protein sequence ID" value="GBP59564.1"/>
    <property type="molecule type" value="Genomic_DNA"/>
</dbReference>
<sequence length="75" mass="8059">MQSKINRSQSTLQRYVPREAPRKWGGEASGLRGLLAPKAPVICVHKLTRAAGAPGALVRSHDIRVSSAIQKTPST</sequence>
<feature type="region of interest" description="Disordered" evidence="1">
    <location>
        <begin position="1"/>
        <end position="29"/>
    </location>
</feature>
<protein>
    <submittedName>
        <fullName evidence="2">Uncharacterized protein</fullName>
    </submittedName>
</protein>